<evidence type="ECO:0000256" key="1">
    <source>
        <dbReference type="ARBA" id="ARBA00004245"/>
    </source>
</evidence>
<comment type="caution">
    <text evidence="7">The sequence shown here is derived from an EMBL/GenBank/DDBJ whole genome shotgun (WGS) entry which is preliminary data.</text>
</comment>
<feature type="region of interest" description="Disordered" evidence="6">
    <location>
        <begin position="1309"/>
        <end position="1365"/>
    </location>
</feature>
<feature type="compositionally biased region" description="Pro residues" evidence="6">
    <location>
        <begin position="465"/>
        <end position="475"/>
    </location>
</feature>
<feature type="compositionally biased region" description="Pro residues" evidence="6">
    <location>
        <begin position="1328"/>
        <end position="1341"/>
    </location>
</feature>
<dbReference type="GO" id="GO:0005876">
    <property type="term" value="C:spindle microtubule"/>
    <property type="evidence" value="ECO:0007669"/>
    <property type="project" value="TreeGrafter"/>
</dbReference>
<evidence type="ECO:0000256" key="4">
    <source>
        <dbReference type="ARBA" id="ARBA00023212"/>
    </source>
</evidence>
<dbReference type="PANTHER" id="PTHR47970:SF12">
    <property type="entry name" value="KINESIN FAMILY MEMBER 11"/>
    <property type="match status" value="1"/>
</dbReference>
<dbReference type="GO" id="GO:0051231">
    <property type="term" value="P:spindle elongation"/>
    <property type="evidence" value="ECO:0007669"/>
    <property type="project" value="TreeGrafter"/>
</dbReference>
<gene>
    <name evidence="7" type="ORF">PECAL_4P05050</name>
</gene>
<feature type="region of interest" description="Disordered" evidence="6">
    <location>
        <begin position="595"/>
        <end position="631"/>
    </location>
</feature>
<organism evidence="7 8">
    <name type="scientific">Pelagomonas calceolata</name>
    <dbReference type="NCBI Taxonomy" id="35677"/>
    <lineage>
        <taxon>Eukaryota</taxon>
        <taxon>Sar</taxon>
        <taxon>Stramenopiles</taxon>
        <taxon>Ochrophyta</taxon>
        <taxon>Pelagophyceae</taxon>
        <taxon>Pelagomonadales</taxon>
        <taxon>Pelagomonadaceae</taxon>
        <taxon>Pelagomonas</taxon>
    </lineage>
</organism>
<feature type="compositionally biased region" description="Basic and acidic residues" evidence="6">
    <location>
        <begin position="481"/>
        <end position="497"/>
    </location>
</feature>
<evidence type="ECO:0000313" key="7">
    <source>
        <dbReference type="EMBL" id="CAH0373318.1"/>
    </source>
</evidence>
<evidence type="ECO:0000256" key="3">
    <source>
        <dbReference type="ARBA" id="ARBA00023175"/>
    </source>
</evidence>
<reference evidence="7" key="1">
    <citation type="submission" date="2021-11" db="EMBL/GenBank/DDBJ databases">
        <authorList>
            <consortium name="Genoscope - CEA"/>
            <person name="William W."/>
        </authorList>
    </citation>
    <scope>NUCLEOTIDE SEQUENCE</scope>
</reference>
<feature type="compositionally biased region" description="Low complexity" evidence="6">
    <location>
        <begin position="978"/>
        <end position="987"/>
    </location>
</feature>
<sequence length="2172" mass="233402">METVHEAAAPPRLGDAASILADVARTRVATAHRRRRPRQDAKAHLQPIPRAPEPVKRKKVVRARPPLLDEPTALEQRLEAMNELRGTSQRITTILDAFDEKDRSIPREDPDLGRLVVDDVFRTSEWKRADVSNALASAEAWATSISQHRLAETEAAAKDTESLVERIKRSDEGLERALRCAEATREHIQVISERVRAEAEKDHEMNVQKHAEFQSLKRELLERTAREIEAMSTVVEQMRLEAQKAVDERKLMEAHAIDMSTKARASRQVADTVREESARELERMEALVAAVQEQDRLANLKWRDPAMAETVDELVAAYRRQKADDALAKASEGDAELVEAVNQARRATVRAEEEADEARRRAAELSGQLEETRKDLTAMTGARDAALDDLRRAHLALDALEDDGGTDNSELDAVKTELAEEQRKTERLAQELMNEREVSAAARKAAEAFEERCRAAEARAAAAPAPEPQAAPAPQAPQASGDDHSEALRASQEEVSKLQRALRASQDELSASQSTIDKLEQMKDKLLREADELRRETRDGSASPLKLEVCHQGSNAVVEVADGGASPMPHATTEDVGSNTAVATVRDGASSPLVKPVQMEDRGSRARTPIAVEDGGNSPMKEEEPDGPPSPIKDDALLKQIDGLRAQLAAKSNECAELERRLSAVPPSVDDGDHIILKEALQSVGSVLPDVARRAVLEAHRKRVDAAQRQLREQTKSIACKGRSSRRLLEALATEEEHHGEDALAEACDQDARILETIEEHLTGGDDAHVHLVLDDHYAAKLRNDADALREKHQKTEAELEEERRQKLELATAKAELSRNVEELTAFLKQAHAALEEERNSVDKTEVEATRTGLEATFVGACALLRTKAKALASKSVPEAPAAKPWMKRAARATGLLAKLKKSASAKAGAAAAEEAARIEADRVAAAEVEAARLEAERIAGLERAAAEEAARLEAERLAAEAEAARLEAERAAAAQAEAERAAAAQAEAERAAAEAEEAARREAEAEAARREAERLAAEAAEVVPAPEAPKTPEAPATDAAELAAARDAASAADDRAAAAEARVAALTDTIDAGEAAFGARSAALDGAVTSQAAREAAGQAAFDACAADLARAAAASTHLESGGAASCAAFRACDAALRQSAATCERLSAAVASGSPDTIALAAHEAELASLREAAAAELAAARESSDVMLQDAEKRHGEALDAERRAHRAALEAAQAEASQALEALRAALEADAAAARQAAQDKFAALEAAHRDELASQDARAAAALAAARNEATGALDAAREEAWRALAATHRGKAAALDAARKEAAAPAAIQPAPAAPPEEERPAPPVVEAPRAPSPEPEAASPTKSEGYFDAHGYEAPPTDSPVRYVEAAVRAPDVARAITLSIAELLGAPDASSIADTVATAANVSHEQAASKALELLRPLTISEETDEEDADEPVTVESDAAFETRLASFLDDACPTLADAAGDLGRLGVERRTYVDLRDRVDDPRVAARLEAIDAFADEILENTSSWSVESLAVCRHENSLLAKKARAMAGWLSAVNGSSSDEKMIVYEEAASALAKEIEARGGWRAACTLAGGGLNEAVDIIPWPDRDALSMCSLLKDHFQVKYNAAEALRLELADENESLAKRLKLIEQRLETSNHRREVLERQLRGALSQRRPPRQQILSADDVHSEKFDLDAYLGLGGPRTAAAHIDAAPVLKAWQEERISCVTQRVEVAKVCAAVMASPLAEAVQSKLPAIDISVLTDARNEAFRSMEVEEDAPVEVEEPAMGLELTGDAVRSVPPSAAVSSSRHEVAKSHRGKAPLFPEIASRPASSTGADAAALAPQTPPKVDITYKSSRVEAARRLLEKVRRGMRGLGGYSGSDAQSDALTQEVKACLVNDEGDLRTLLRVFALVQKRHDDQRAQIELLQRELNITASTEVERLRRMHFIEKAHDDTAVLYQRLQAAQSDADRYKAEADAVRASMKQGIGALEQLEATICVHRDAAEVHGALLPRYHEADLQAAEAIQRATSLKDTQEKVAARDLLERRLLLVFNEVRAVEDAMLALYERVERATQYVFSGQSYRELLVWAADKEEGNVDDAEGALRLKQSIAKAAAPARQLLPKSDPLAPKLSTGVSGRDRYAQLARFAGNVATPASSARPRPSPAKKSPRRLKPVAGVSGAARPL</sequence>
<feature type="coiled-coil region" evidence="5">
    <location>
        <begin position="221"/>
        <end position="294"/>
    </location>
</feature>
<evidence type="ECO:0000256" key="6">
    <source>
        <dbReference type="SAM" id="MobiDB-lite"/>
    </source>
</evidence>
<feature type="compositionally biased region" description="Low complexity" evidence="6">
    <location>
        <begin position="1785"/>
        <end position="1794"/>
    </location>
</feature>
<feature type="coiled-coil region" evidence="5">
    <location>
        <begin position="779"/>
        <end position="848"/>
    </location>
</feature>
<keyword evidence="8" id="KW-1185">Reference proteome</keyword>
<feature type="region of interest" description="Disordered" evidence="6">
    <location>
        <begin position="27"/>
        <end position="60"/>
    </location>
</feature>
<keyword evidence="2" id="KW-0963">Cytoplasm</keyword>
<dbReference type="Proteomes" id="UP000789595">
    <property type="component" value="Unassembled WGS sequence"/>
</dbReference>
<feature type="region of interest" description="Disordered" evidence="6">
    <location>
        <begin position="457"/>
        <end position="519"/>
    </location>
</feature>
<feature type="compositionally biased region" description="Basic and acidic residues" evidence="6">
    <location>
        <begin position="988"/>
        <end position="1017"/>
    </location>
</feature>
<protein>
    <submittedName>
        <fullName evidence="7">Uncharacterized protein</fullName>
    </submittedName>
</protein>
<feature type="compositionally biased region" description="Low complexity" evidence="6">
    <location>
        <begin position="1032"/>
        <end position="1048"/>
    </location>
</feature>
<feature type="compositionally biased region" description="Polar residues" evidence="6">
    <location>
        <begin position="507"/>
        <end position="516"/>
    </location>
</feature>
<feature type="region of interest" description="Disordered" evidence="6">
    <location>
        <begin position="2139"/>
        <end position="2172"/>
    </location>
</feature>
<dbReference type="GO" id="GO:0090307">
    <property type="term" value="P:mitotic spindle assembly"/>
    <property type="evidence" value="ECO:0007669"/>
    <property type="project" value="TreeGrafter"/>
</dbReference>
<dbReference type="GO" id="GO:0072686">
    <property type="term" value="C:mitotic spindle"/>
    <property type="evidence" value="ECO:0007669"/>
    <property type="project" value="TreeGrafter"/>
</dbReference>
<dbReference type="InterPro" id="IPR047149">
    <property type="entry name" value="KIF11-like"/>
</dbReference>
<comment type="subcellular location">
    <subcellularLocation>
        <location evidence="1">Cytoplasm</location>
        <location evidence="1">Cytoskeleton</location>
    </subcellularLocation>
</comment>
<feature type="region of interest" description="Disordered" evidence="6">
    <location>
        <begin position="1785"/>
        <end position="1807"/>
    </location>
</feature>
<feature type="coiled-coil region" evidence="5">
    <location>
        <begin position="1612"/>
        <end position="1653"/>
    </location>
</feature>
<evidence type="ECO:0000256" key="2">
    <source>
        <dbReference type="ARBA" id="ARBA00022490"/>
    </source>
</evidence>
<keyword evidence="3" id="KW-0505">Motor protein</keyword>
<name>A0A8J2SIG8_9STRA</name>
<feature type="coiled-coil region" evidence="5">
    <location>
        <begin position="1162"/>
        <end position="1241"/>
    </location>
</feature>
<dbReference type="GO" id="GO:0008574">
    <property type="term" value="F:plus-end-directed microtubule motor activity"/>
    <property type="evidence" value="ECO:0007669"/>
    <property type="project" value="TreeGrafter"/>
</dbReference>
<accession>A0A8J2SIG8</accession>
<evidence type="ECO:0000256" key="5">
    <source>
        <dbReference type="SAM" id="Coils"/>
    </source>
</evidence>
<dbReference type="PANTHER" id="PTHR47970">
    <property type="entry name" value="KINESIN-LIKE PROTEIN KIF11"/>
    <property type="match status" value="1"/>
</dbReference>
<keyword evidence="5" id="KW-0175">Coiled coil</keyword>
<evidence type="ECO:0000313" key="8">
    <source>
        <dbReference type="Proteomes" id="UP000789595"/>
    </source>
</evidence>
<dbReference type="EMBL" id="CAKKNE010000004">
    <property type="protein sequence ID" value="CAH0373318.1"/>
    <property type="molecule type" value="Genomic_DNA"/>
</dbReference>
<feature type="region of interest" description="Disordered" evidence="6">
    <location>
        <begin position="978"/>
        <end position="1048"/>
    </location>
</feature>
<dbReference type="OrthoDB" id="10690311at2759"/>
<keyword evidence="4" id="KW-0206">Cytoskeleton</keyword>
<proteinExistence type="predicted"/>